<evidence type="ECO:0000313" key="2">
    <source>
        <dbReference type="Proteomes" id="UP000239156"/>
    </source>
</evidence>
<name>A0A2S4UIE8_9BASI</name>
<dbReference type="EMBL" id="PKSL01000273">
    <property type="protein sequence ID" value="POV97088.1"/>
    <property type="molecule type" value="Genomic_DNA"/>
</dbReference>
<dbReference type="AlphaFoldDB" id="A0A2S4UIE8"/>
<organism evidence="1 2">
    <name type="scientific">Puccinia striiformis</name>
    <dbReference type="NCBI Taxonomy" id="27350"/>
    <lineage>
        <taxon>Eukaryota</taxon>
        <taxon>Fungi</taxon>
        <taxon>Dikarya</taxon>
        <taxon>Basidiomycota</taxon>
        <taxon>Pucciniomycotina</taxon>
        <taxon>Pucciniomycetes</taxon>
        <taxon>Pucciniales</taxon>
        <taxon>Pucciniaceae</taxon>
        <taxon>Puccinia</taxon>
    </lineage>
</organism>
<dbReference type="VEuPathDB" id="FungiDB:PSTT_15270"/>
<protein>
    <submittedName>
        <fullName evidence="1">Uncharacterized protein</fullName>
    </submittedName>
</protein>
<dbReference type="VEuPathDB" id="FungiDB:PSHT_10079"/>
<reference evidence="1" key="1">
    <citation type="submission" date="2017-12" db="EMBL/GenBank/DDBJ databases">
        <title>Gene loss provides genomic basis for host adaptation in cereal stripe rust fungi.</title>
        <authorList>
            <person name="Xia C."/>
        </authorList>
    </citation>
    <scope>NUCLEOTIDE SEQUENCE [LARGE SCALE GENOMIC DNA]</scope>
    <source>
        <strain evidence="1">93-210</strain>
    </source>
</reference>
<comment type="caution">
    <text evidence="1">The sequence shown here is derived from an EMBL/GenBank/DDBJ whole genome shotgun (WGS) entry which is preliminary data.</text>
</comment>
<accession>A0A2S4UIE8</accession>
<keyword evidence="2" id="KW-1185">Reference proteome</keyword>
<proteinExistence type="predicted"/>
<gene>
    <name evidence="1" type="ORF">PSTT_15270</name>
</gene>
<evidence type="ECO:0000313" key="1">
    <source>
        <dbReference type="EMBL" id="POV97088.1"/>
    </source>
</evidence>
<dbReference type="Proteomes" id="UP000239156">
    <property type="component" value="Unassembled WGS sequence"/>
</dbReference>
<sequence>MRRKLTGVGELRLQAILQRTLKFTPSMASDSAPRVNLNMRLTLGRPTTKNKEVVVDKVAIADATGKVRSWQICLNAVPGRTPDATGQNGATVRVSGRLWHHHILIGAHSRYIIVLTFSDLCSKEKLVPSQISQASSNMTIPRRFCAEVCSTDPRLERVGATRLTSYAHHPCM</sequence>